<name>A0ACA9LIQ7_9GLOM</name>
<proteinExistence type="predicted"/>
<sequence length="131" mass="15271">MTTVTPTQAFDLISSELRTIMSDLHNTTHMGTNIQLRSYHLPCEIKIPLKEVWRELQRASRFEDHTVAMTYAFFLWELLESVTKSERNYYIKKLEITKYFACLPQYTTNMLEASSSTITSDSTPPPYNYGM</sequence>
<dbReference type="Proteomes" id="UP000789702">
    <property type="component" value="Unassembled WGS sequence"/>
</dbReference>
<protein>
    <submittedName>
        <fullName evidence="1">4548_t:CDS:1</fullName>
    </submittedName>
</protein>
<keyword evidence="2" id="KW-1185">Reference proteome</keyword>
<evidence type="ECO:0000313" key="2">
    <source>
        <dbReference type="Proteomes" id="UP000789702"/>
    </source>
</evidence>
<reference evidence="1" key="1">
    <citation type="submission" date="2021-06" db="EMBL/GenBank/DDBJ databases">
        <authorList>
            <person name="Kallberg Y."/>
            <person name="Tangrot J."/>
            <person name="Rosling A."/>
        </authorList>
    </citation>
    <scope>NUCLEOTIDE SEQUENCE</scope>
    <source>
        <strain evidence="1">IL203A</strain>
    </source>
</reference>
<organism evidence="1 2">
    <name type="scientific">Dentiscutata heterogama</name>
    <dbReference type="NCBI Taxonomy" id="1316150"/>
    <lineage>
        <taxon>Eukaryota</taxon>
        <taxon>Fungi</taxon>
        <taxon>Fungi incertae sedis</taxon>
        <taxon>Mucoromycota</taxon>
        <taxon>Glomeromycotina</taxon>
        <taxon>Glomeromycetes</taxon>
        <taxon>Diversisporales</taxon>
        <taxon>Gigasporaceae</taxon>
        <taxon>Dentiscutata</taxon>
    </lineage>
</organism>
<feature type="non-terminal residue" evidence="1">
    <location>
        <position position="131"/>
    </location>
</feature>
<gene>
    <name evidence="1" type="ORF">DHETER_LOCUS4474</name>
</gene>
<accession>A0ACA9LIQ7</accession>
<dbReference type="EMBL" id="CAJVPU010004472">
    <property type="protein sequence ID" value="CAG8533531.1"/>
    <property type="molecule type" value="Genomic_DNA"/>
</dbReference>
<comment type="caution">
    <text evidence="1">The sequence shown here is derived from an EMBL/GenBank/DDBJ whole genome shotgun (WGS) entry which is preliminary data.</text>
</comment>
<evidence type="ECO:0000313" key="1">
    <source>
        <dbReference type="EMBL" id="CAG8533531.1"/>
    </source>
</evidence>